<dbReference type="AlphaFoldDB" id="A0AAU7TDR8"/>
<organism evidence="1">
    <name type="scientific">Kribbella sp. HUAS MG21</name>
    <dbReference type="NCBI Taxonomy" id="3160966"/>
    <lineage>
        <taxon>Bacteria</taxon>
        <taxon>Bacillati</taxon>
        <taxon>Actinomycetota</taxon>
        <taxon>Actinomycetes</taxon>
        <taxon>Propionibacteriales</taxon>
        <taxon>Kribbellaceae</taxon>
        <taxon>Kribbella</taxon>
    </lineage>
</organism>
<proteinExistence type="predicted"/>
<gene>
    <name evidence="1" type="ORF">ABN611_00250</name>
</gene>
<dbReference type="EMBL" id="CP158165">
    <property type="protein sequence ID" value="XBV24855.1"/>
    <property type="molecule type" value="Genomic_DNA"/>
</dbReference>
<name>A0AAU7TDR8_9ACTN</name>
<evidence type="ECO:0000313" key="1">
    <source>
        <dbReference type="EMBL" id="XBV24855.1"/>
    </source>
</evidence>
<accession>A0AAU7TDR8</accession>
<protein>
    <submittedName>
        <fullName evidence="1">Uncharacterized protein</fullName>
    </submittedName>
</protein>
<sequence>MARAVADRLGFEYVSTDKLGRHPGRPWAKPGREVPAHVAEHYRSHGSAELVDALLEH</sequence>
<dbReference type="RefSeq" id="WP_350277671.1">
    <property type="nucleotide sequence ID" value="NZ_CP158165.1"/>
</dbReference>
<reference evidence="1" key="1">
    <citation type="submission" date="2024-06" db="EMBL/GenBank/DDBJ databases">
        <title>Kribbella sp. strain HUAS MG21 genome sequences.</title>
        <authorList>
            <person name="Mo P."/>
        </authorList>
    </citation>
    <scope>NUCLEOTIDE SEQUENCE</scope>
    <source>
        <strain evidence="1">HUAS MG21</strain>
    </source>
</reference>